<dbReference type="InterPro" id="IPR004638">
    <property type="entry name" value="EmrB-like"/>
</dbReference>
<reference evidence="9 10" key="1">
    <citation type="submission" date="2023-05" db="EMBL/GenBank/DDBJ databases">
        <title>Lithophilousrod everest ZFBP1038 complete genpme.</title>
        <authorList>
            <person name="Tian M."/>
        </authorList>
    </citation>
    <scope>NUCLEOTIDE SEQUENCE [LARGE SCALE GENOMIC DNA]</scope>
    <source>
        <strain evidence="9 10">ZFBP1038</strain>
    </source>
</reference>
<dbReference type="PRINTS" id="PR01036">
    <property type="entry name" value="TCRTETB"/>
</dbReference>
<organism evidence="9 10">
    <name type="scientific">Saxibacter everestensis</name>
    <dbReference type="NCBI Taxonomy" id="2909229"/>
    <lineage>
        <taxon>Bacteria</taxon>
        <taxon>Bacillati</taxon>
        <taxon>Actinomycetota</taxon>
        <taxon>Actinomycetes</taxon>
        <taxon>Micrococcales</taxon>
        <taxon>Brevibacteriaceae</taxon>
        <taxon>Saxibacter</taxon>
    </lineage>
</organism>
<feature type="transmembrane region" description="Helical" evidence="7">
    <location>
        <begin position="358"/>
        <end position="379"/>
    </location>
</feature>
<dbReference type="NCBIfam" id="TIGR00711">
    <property type="entry name" value="efflux_EmrB"/>
    <property type="match status" value="1"/>
</dbReference>
<evidence type="ECO:0000256" key="7">
    <source>
        <dbReference type="SAM" id="Phobius"/>
    </source>
</evidence>
<dbReference type="Pfam" id="PF07690">
    <property type="entry name" value="MFS_1"/>
    <property type="match status" value="1"/>
</dbReference>
<feature type="transmembrane region" description="Helical" evidence="7">
    <location>
        <begin position="228"/>
        <end position="247"/>
    </location>
</feature>
<comment type="subcellular location">
    <subcellularLocation>
        <location evidence="1">Cell membrane</location>
        <topology evidence="1">Multi-pass membrane protein</topology>
    </subcellularLocation>
</comment>
<evidence type="ECO:0000259" key="8">
    <source>
        <dbReference type="PROSITE" id="PS50850"/>
    </source>
</evidence>
<sequence>MENVTRPWPALWALVLGFFMILVDSTIVSVATPAIMTGLEADINSVIWVTSAYLLAYAVPLLITGRLGDRVGPKNLYLVGLVTFTAASAWCGFSGTVETLIVARVLQGLGAAMMTPQTMAVITRIFPPNRRGSAMALWGSVAGVATLVGPILGGLLVDSLGWEWIFFINVPVGIVGFVLAWRLVPKLSTHSHSFDVLGVALSAIGMFCLVFGIQEGESFDWGSIAGPISVWGLIIVGIVVLVAFVIWQHFNRREPLLPLGLFRDRNFSLANVGITTMGFAITAMALPLMLYAQNVRGLSPTQSALMLAPMAIISGGLAPVTGKLVDRVNPRYIAIIGFVSLPISLFWLGAILSPDVVIWQLLLPISLLGVANAGIWAPLSTTATRNLPPAKAGAGSGVYNTTRQVGAVLGSAAIAALMQARISANLPQAANAAPGSSEPSLGGGQLPEALREGFATAMGQSLYLPAAVVVIGLVAVAFFAKPSPRGYEAPTKDPVRENVSS</sequence>
<keyword evidence="2" id="KW-0813">Transport</keyword>
<dbReference type="Gene3D" id="1.20.1250.20">
    <property type="entry name" value="MFS general substrate transporter like domains"/>
    <property type="match status" value="1"/>
</dbReference>
<evidence type="ECO:0000313" key="10">
    <source>
        <dbReference type="Proteomes" id="UP001209083"/>
    </source>
</evidence>
<evidence type="ECO:0000256" key="3">
    <source>
        <dbReference type="ARBA" id="ARBA00022475"/>
    </source>
</evidence>
<evidence type="ECO:0000256" key="2">
    <source>
        <dbReference type="ARBA" id="ARBA00022448"/>
    </source>
</evidence>
<feature type="transmembrane region" description="Helical" evidence="7">
    <location>
        <begin position="332"/>
        <end position="352"/>
    </location>
</feature>
<evidence type="ECO:0000313" key="9">
    <source>
        <dbReference type="EMBL" id="WGW11272.1"/>
    </source>
</evidence>
<evidence type="ECO:0000256" key="5">
    <source>
        <dbReference type="ARBA" id="ARBA00022989"/>
    </source>
</evidence>
<feature type="transmembrane region" description="Helical" evidence="7">
    <location>
        <begin position="45"/>
        <end position="64"/>
    </location>
</feature>
<evidence type="ECO:0000256" key="6">
    <source>
        <dbReference type="ARBA" id="ARBA00023136"/>
    </source>
</evidence>
<dbReference type="InterPro" id="IPR011701">
    <property type="entry name" value="MFS"/>
</dbReference>
<dbReference type="SUPFAM" id="SSF103473">
    <property type="entry name" value="MFS general substrate transporter"/>
    <property type="match status" value="1"/>
</dbReference>
<keyword evidence="10" id="KW-1185">Reference proteome</keyword>
<feature type="transmembrane region" description="Helical" evidence="7">
    <location>
        <begin position="101"/>
        <end position="122"/>
    </location>
</feature>
<keyword evidence="4 7" id="KW-0812">Transmembrane</keyword>
<proteinExistence type="predicted"/>
<feature type="domain" description="Major facilitator superfamily (MFS) profile" evidence="8">
    <location>
        <begin position="10"/>
        <end position="484"/>
    </location>
</feature>
<evidence type="ECO:0000256" key="4">
    <source>
        <dbReference type="ARBA" id="ARBA00022692"/>
    </source>
</evidence>
<feature type="transmembrane region" description="Helical" evidence="7">
    <location>
        <begin position="196"/>
        <end position="213"/>
    </location>
</feature>
<feature type="transmembrane region" description="Helical" evidence="7">
    <location>
        <begin position="76"/>
        <end position="95"/>
    </location>
</feature>
<dbReference type="PANTHER" id="PTHR42718">
    <property type="entry name" value="MAJOR FACILITATOR SUPERFAMILY MULTIDRUG TRANSPORTER MFSC"/>
    <property type="match status" value="1"/>
</dbReference>
<feature type="transmembrane region" description="Helical" evidence="7">
    <location>
        <begin position="461"/>
        <end position="480"/>
    </location>
</feature>
<gene>
    <name evidence="9" type="ORF">LWF01_14415</name>
</gene>
<feature type="transmembrane region" description="Helical" evidence="7">
    <location>
        <begin position="134"/>
        <end position="152"/>
    </location>
</feature>
<keyword evidence="3" id="KW-1003">Cell membrane</keyword>
<dbReference type="CDD" id="cd17503">
    <property type="entry name" value="MFS_LmrB_MDR_like"/>
    <property type="match status" value="1"/>
</dbReference>
<feature type="transmembrane region" description="Helical" evidence="7">
    <location>
        <begin position="304"/>
        <end position="325"/>
    </location>
</feature>
<feature type="transmembrane region" description="Helical" evidence="7">
    <location>
        <begin position="12"/>
        <end position="39"/>
    </location>
</feature>
<dbReference type="InterPro" id="IPR020846">
    <property type="entry name" value="MFS_dom"/>
</dbReference>
<protein>
    <submittedName>
        <fullName evidence="9">DHA2 family efflux MFS transporter permease subunit</fullName>
    </submittedName>
</protein>
<name>A0ABY8QQL1_9MICO</name>
<dbReference type="Gene3D" id="1.20.1720.10">
    <property type="entry name" value="Multidrug resistance protein D"/>
    <property type="match status" value="1"/>
</dbReference>
<dbReference type="InterPro" id="IPR036259">
    <property type="entry name" value="MFS_trans_sf"/>
</dbReference>
<feature type="transmembrane region" description="Helical" evidence="7">
    <location>
        <begin position="164"/>
        <end position="184"/>
    </location>
</feature>
<dbReference type="Proteomes" id="UP001209083">
    <property type="component" value="Chromosome"/>
</dbReference>
<dbReference type="RefSeq" id="WP_349638057.1">
    <property type="nucleotide sequence ID" value="NZ_CP090958.1"/>
</dbReference>
<dbReference type="EMBL" id="CP090958">
    <property type="protein sequence ID" value="WGW11272.1"/>
    <property type="molecule type" value="Genomic_DNA"/>
</dbReference>
<accession>A0ABY8QQL1</accession>
<evidence type="ECO:0000256" key="1">
    <source>
        <dbReference type="ARBA" id="ARBA00004651"/>
    </source>
</evidence>
<keyword evidence="6 7" id="KW-0472">Membrane</keyword>
<dbReference type="PROSITE" id="PS50850">
    <property type="entry name" value="MFS"/>
    <property type="match status" value="1"/>
</dbReference>
<dbReference type="PANTHER" id="PTHR42718:SF42">
    <property type="entry name" value="EXPORT PROTEIN"/>
    <property type="match status" value="1"/>
</dbReference>
<keyword evidence="5 7" id="KW-1133">Transmembrane helix</keyword>
<feature type="transmembrane region" description="Helical" evidence="7">
    <location>
        <begin position="268"/>
        <end position="292"/>
    </location>
</feature>